<reference evidence="1" key="1">
    <citation type="journal article" date="2023" name="G3 (Bethesda)">
        <title>A reference genome for the long-term kleptoplast-retaining sea slug Elysia crispata morphotype clarki.</title>
        <authorList>
            <person name="Eastman K.E."/>
            <person name="Pendleton A.L."/>
            <person name="Shaikh M.A."/>
            <person name="Suttiyut T."/>
            <person name="Ogas R."/>
            <person name="Tomko P."/>
            <person name="Gavelis G."/>
            <person name="Widhalm J.R."/>
            <person name="Wisecaver J.H."/>
        </authorList>
    </citation>
    <scope>NUCLEOTIDE SEQUENCE</scope>
    <source>
        <strain evidence="1">ECLA1</strain>
    </source>
</reference>
<gene>
    <name evidence="1" type="ORF">RRG08_038505</name>
</gene>
<proteinExistence type="predicted"/>
<dbReference type="Proteomes" id="UP001283361">
    <property type="component" value="Unassembled WGS sequence"/>
</dbReference>
<comment type="caution">
    <text evidence="1">The sequence shown here is derived from an EMBL/GenBank/DDBJ whole genome shotgun (WGS) entry which is preliminary data.</text>
</comment>
<sequence length="82" mass="9589">MERKEVETIDRHGWKHTESTRLKDRHLERKSVCACCDDTNICSTRADLSSNLYVKLSLAKINRLVMCDPKLRKDKKAKDLRS</sequence>
<accession>A0AAE1DYJ8</accession>
<keyword evidence="2" id="KW-1185">Reference proteome</keyword>
<name>A0AAE1DYJ8_9GAST</name>
<organism evidence="1 2">
    <name type="scientific">Elysia crispata</name>
    <name type="common">lettuce slug</name>
    <dbReference type="NCBI Taxonomy" id="231223"/>
    <lineage>
        <taxon>Eukaryota</taxon>
        <taxon>Metazoa</taxon>
        <taxon>Spiralia</taxon>
        <taxon>Lophotrochozoa</taxon>
        <taxon>Mollusca</taxon>
        <taxon>Gastropoda</taxon>
        <taxon>Heterobranchia</taxon>
        <taxon>Euthyneura</taxon>
        <taxon>Panpulmonata</taxon>
        <taxon>Sacoglossa</taxon>
        <taxon>Placobranchoidea</taxon>
        <taxon>Plakobranchidae</taxon>
        <taxon>Elysia</taxon>
    </lineage>
</organism>
<dbReference type="AlphaFoldDB" id="A0AAE1DYJ8"/>
<evidence type="ECO:0000313" key="2">
    <source>
        <dbReference type="Proteomes" id="UP001283361"/>
    </source>
</evidence>
<dbReference type="EMBL" id="JAWDGP010001837">
    <property type="protein sequence ID" value="KAK3787801.1"/>
    <property type="molecule type" value="Genomic_DNA"/>
</dbReference>
<evidence type="ECO:0000313" key="1">
    <source>
        <dbReference type="EMBL" id="KAK3787801.1"/>
    </source>
</evidence>
<protein>
    <submittedName>
        <fullName evidence="1">Uncharacterized protein</fullName>
    </submittedName>
</protein>